<evidence type="ECO:0000259" key="11">
    <source>
        <dbReference type="Pfam" id="PF21760"/>
    </source>
</evidence>
<evidence type="ECO:0000259" key="12">
    <source>
        <dbReference type="Pfam" id="PF22599"/>
    </source>
</evidence>
<feature type="transmembrane region" description="Helical" evidence="9">
    <location>
        <begin position="368"/>
        <end position="388"/>
    </location>
</feature>
<dbReference type="Pfam" id="PF22599">
    <property type="entry name" value="SecDF_P1_head"/>
    <property type="match status" value="1"/>
</dbReference>
<dbReference type="Pfam" id="PF02355">
    <property type="entry name" value="SecD_SecF_C"/>
    <property type="match status" value="1"/>
</dbReference>
<feature type="transmembrane region" description="Helical" evidence="9">
    <location>
        <begin position="395"/>
        <end position="415"/>
    </location>
</feature>
<evidence type="ECO:0000256" key="5">
    <source>
        <dbReference type="ARBA" id="ARBA00022927"/>
    </source>
</evidence>
<gene>
    <name evidence="9 13" type="primary">secD</name>
    <name evidence="13" type="ORF">Q4F19_20590</name>
</gene>
<dbReference type="InterPro" id="IPR055344">
    <property type="entry name" value="SecD_SecF_C_bact"/>
</dbReference>
<comment type="caution">
    <text evidence="9">Lacks conserved residue(s) required for the propagation of feature annotation.</text>
</comment>
<feature type="transmembrane region" description="Helical" evidence="9">
    <location>
        <begin position="470"/>
        <end position="489"/>
    </location>
</feature>
<keyword evidence="6 9" id="KW-1133">Transmembrane helix</keyword>
<evidence type="ECO:0000256" key="9">
    <source>
        <dbReference type="HAMAP-Rule" id="MF_01463"/>
    </source>
</evidence>
<sequence>MLDFPRWKVWGILLVLFAGVFLAVPSLMPESTARSLGLGGFPRINLGLDLSGGSHLKLEADTADLAKQNLAKMEDVIRTEMRRGSPQIGIGDISTQGGRISFFVRDISQLDAAVERARTQTSAVGVTGQRDWNVAVVDSTRIVMTQTQAGLDAAVDSAMNVATEVVRKRIDELGTREPTIVREGKDRILVQVPGLQDPAGLKALLGKTAKLEFKLVDLTANPADVAAGRAPPGSQVLPYPENPGGAPIIAVQRRVIISGDDLIDAQISHDENQRATVTIKFNSEGGRKFARVTQENTGKPFAMILDGSVLSAPNINEPILGGNAVISGNFTTDSANQLAIALRSGKLPVALKVIEERTVGAQLGADSIHAGVVASIIASVAVIVFMLVTYGRFGVYANLAVILNIFVILAVMALLSATLTLPGIAGFVLTIGTAVDANVLINERIREERRRGRNVVQSVELGYKEASRTIFEANTVHAISALIMLALGSGPVKGFAVVLLIGICTSVFTAVLFTRMMVALWIRRARPTDLHI</sequence>
<accession>A0ABT8YEL8</accession>
<evidence type="ECO:0000256" key="4">
    <source>
        <dbReference type="ARBA" id="ARBA00022692"/>
    </source>
</evidence>
<reference evidence="13" key="1">
    <citation type="submission" date="2023-07" db="EMBL/GenBank/DDBJ databases">
        <authorList>
            <person name="Kim M."/>
        </authorList>
    </citation>
    <scope>NUCLEOTIDE SEQUENCE</scope>
    <source>
        <strain evidence="13">BIUV-7</strain>
    </source>
</reference>
<dbReference type="NCBIfam" id="TIGR00916">
    <property type="entry name" value="2A0604s01"/>
    <property type="match status" value="1"/>
</dbReference>
<feature type="domain" description="Protein export membrane protein SecD/SecF C-terminal" evidence="10">
    <location>
        <begin position="351"/>
        <end position="522"/>
    </location>
</feature>
<feature type="transmembrane region" description="Helical" evidence="9">
    <location>
        <begin position="421"/>
        <end position="441"/>
    </location>
</feature>
<dbReference type="InterPro" id="IPR048631">
    <property type="entry name" value="SecD_1st"/>
</dbReference>
<evidence type="ECO:0000256" key="8">
    <source>
        <dbReference type="ARBA" id="ARBA00023136"/>
    </source>
</evidence>
<evidence type="ECO:0000313" key="13">
    <source>
        <dbReference type="EMBL" id="MDO6416793.1"/>
    </source>
</evidence>
<keyword evidence="3 9" id="KW-1003">Cell membrane</keyword>
<dbReference type="HAMAP" id="MF_01463_B">
    <property type="entry name" value="SecD_B"/>
    <property type="match status" value="1"/>
</dbReference>
<dbReference type="Proteomes" id="UP001169764">
    <property type="component" value="Unassembled WGS sequence"/>
</dbReference>
<protein>
    <recommendedName>
        <fullName evidence="9">Protein translocase subunit SecD</fullName>
    </recommendedName>
</protein>
<keyword evidence="5 9" id="KW-0653">Protein transport</keyword>
<keyword evidence="7 9" id="KW-0811">Translocation</keyword>
<evidence type="ECO:0000256" key="1">
    <source>
        <dbReference type="ARBA" id="ARBA00004651"/>
    </source>
</evidence>
<keyword evidence="14" id="KW-1185">Reference proteome</keyword>
<feature type="domain" description="SecDF P1 head subdomain" evidence="12">
    <location>
        <begin position="237"/>
        <end position="349"/>
    </location>
</feature>
<evidence type="ECO:0000256" key="3">
    <source>
        <dbReference type="ARBA" id="ARBA00022475"/>
    </source>
</evidence>
<evidence type="ECO:0000256" key="7">
    <source>
        <dbReference type="ARBA" id="ARBA00023010"/>
    </source>
</evidence>
<comment type="subcellular location">
    <subcellularLocation>
        <location evidence="1 9">Cell membrane</location>
        <topology evidence="1 9">Multi-pass membrane protein</topology>
    </subcellularLocation>
</comment>
<dbReference type="Pfam" id="PF07549">
    <property type="entry name" value="Sec_GG"/>
    <property type="match status" value="1"/>
</dbReference>
<dbReference type="InterPro" id="IPR048634">
    <property type="entry name" value="SecD_SecF_C"/>
</dbReference>
<dbReference type="EMBL" id="JAUOTP010000012">
    <property type="protein sequence ID" value="MDO6416793.1"/>
    <property type="molecule type" value="Genomic_DNA"/>
</dbReference>
<proteinExistence type="inferred from homology"/>
<comment type="subunit">
    <text evidence="9">Forms a complex with SecF. Part of the essential Sec protein translocation apparatus which comprises SecA, SecYEG and auxiliary proteins SecDF-YajC and YidC.</text>
</comment>
<dbReference type="PANTHER" id="PTHR30081:SF1">
    <property type="entry name" value="PROTEIN TRANSLOCASE SUBUNIT SECD"/>
    <property type="match status" value="1"/>
</dbReference>
<dbReference type="NCBIfam" id="TIGR01129">
    <property type="entry name" value="secD"/>
    <property type="match status" value="1"/>
</dbReference>
<feature type="domain" description="Protein translocase subunit SecDF P1" evidence="11">
    <location>
        <begin position="160"/>
        <end position="217"/>
    </location>
</feature>
<dbReference type="InterPro" id="IPR054384">
    <property type="entry name" value="SecDF_P1_head"/>
</dbReference>
<feature type="transmembrane region" description="Helical" evidence="9">
    <location>
        <begin position="495"/>
        <end position="522"/>
    </location>
</feature>
<dbReference type="PANTHER" id="PTHR30081">
    <property type="entry name" value="PROTEIN-EXPORT MEMBRANE PROTEIN SEC"/>
    <property type="match status" value="1"/>
</dbReference>
<dbReference type="RefSeq" id="WP_303546637.1">
    <property type="nucleotide sequence ID" value="NZ_JAUOTP010000012.1"/>
</dbReference>
<dbReference type="InterPro" id="IPR022813">
    <property type="entry name" value="SecD/SecF_arch_bac"/>
</dbReference>
<dbReference type="SUPFAM" id="SSF82866">
    <property type="entry name" value="Multidrug efflux transporter AcrB transmembrane domain"/>
    <property type="match status" value="1"/>
</dbReference>
<dbReference type="InterPro" id="IPR022646">
    <property type="entry name" value="SecD/SecF_CS"/>
</dbReference>
<dbReference type="Pfam" id="PF21760">
    <property type="entry name" value="SecD_1st"/>
    <property type="match status" value="1"/>
</dbReference>
<evidence type="ECO:0000256" key="2">
    <source>
        <dbReference type="ARBA" id="ARBA00022448"/>
    </source>
</evidence>
<comment type="caution">
    <text evidence="13">The sequence shown here is derived from an EMBL/GenBank/DDBJ whole genome shotgun (WGS) entry which is preliminary data.</text>
</comment>
<evidence type="ECO:0000259" key="10">
    <source>
        <dbReference type="Pfam" id="PF02355"/>
    </source>
</evidence>
<organism evidence="13 14">
    <name type="scientific">Sphingomonas natans</name>
    <dbReference type="NCBI Taxonomy" id="3063330"/>
    <lineage>
        <taxon>Bacteria</taxon>
        <taxon>Pseudomonadati</taxon>
        <taxon>Pseudomonadota</taxon>
        <taxon>Alphaproteobacteria</taxon>
        <taxon>Sphingomonadales</taxon>
        <taxon>Sphingomonadaceae</taxon>
        <taxon>Sphingomonas</taxon>
    </lineage>
</organism>
<evidence type="ECO:0000313" key="14">
    <source>
        <dbReference type="Proteomes" id="UP001169764"/>
    </source>
</evidence>
<name>A0ABT8YEL8_9SPHN</name>
<evidence type="ECO:0000256" key="6">
    <source>
        <dbReference type="ARBA" id="ARBA00022989"/>
    </source>
</evidence>
<dbReference type="Gene3D" id="3.30.70.3400">
    <property type="match status" value="1"/>
</dbReference>
<dbReference type="InterPro" id="IPR005791">
    <property type="entry name" value="SecD"/>
</dbReference>
<keyword evidence="2 9" id="KW-0813">Transport</keyword>
<dbReference type="Gene3D" id="3.30.1360.200">
    <property type="match status" value="1"/>
</dbReference>
<keyword evidence="4 9" id="KW-0812">Transmembrane</keyword>
<keyword evidence="8 9" id="KW-0472">Membrane</keyword>
<comment type="function">
    <text evidence="9">Part of the Sec protein translocase complex. Interacts with the SecYEG preprotein conducting channel. SecDF uses the proton motive force (PMF) to complete protein translocation after the ATP-dependent function of SecA.</text>
</comment>
<comment type="similarity">
    <text evidence="9">Belongs to the SecD/SecF family. SecD subfamily.</text>
</comment>